<gene>
    <name evidence="2" type="ORF">AALO_G00176750</name>
</gene>
<keyword evidence="3" id="KW-1185">Reference proteome</keyword>
<dbReference type="SUPFAM" id="SSF57756">
    <property type="entry name" value="Retrovirus zinc finger-like domains"/>
    <property type="match status" value="1"/>
</dbReference>
<dbReference type="EMBL" id="JADWDJ010000013">
    <property type="protein sequence ID" value="KAG5271174.1"/>
    <property type="molecule type" value="Genomic_DNA"/>
</dbReference>
<dbReference type="Proteomes" id="UP000823561">
    <property type="component" value="Chromosome 13"/>
</dbReference>
<dbReference type="InterPro" id="IPR036875">
    <property type="entry name" value="Znf_CCHC_sf"/>
</dbReference>
<dbReference type="InterPro" id="IPR032567">
    <property type="entry name" value="RTL1-rel"/>
</dbReference>
<reference evidence="2" key="1">
    <citation type="submission" date="2020-10" db="EMBL/GenBank/DDBJ databases">
        <title>Chromosome-scale genome assembly of the Allis shad, Alosa alosa.</title>
        <authorList>
            <person name="Margot Z."/>
            <person name="Christophe K."/>
            <person name="Cabau C."/>
            <person name="Louis A."/>
            <person name="Berthelot C."/>
            <person name="Parey E."/>
            <person name="Roest Crollius H."/>
            <person name="Montfort J."/>
            <person name="Robinson-Rechavi M."/>
            <person name="Bucao C."/>
            <person name="Bouchez O."/>
            <person name="Gislard M."/>
            <person name="Lluch J."/>
            <person name="Milhes M."/>
            <person name="Lampietro C."/>
            <person name="Lopez Roques C."/>
            <person name="Donnadieu C."/>
            <person name="Braasch I."/>
            <person name="Desvignes T."/>
            <person name="Postlethwait J."/>
            <person name="Bobe J."/>
            <person name="Guiguen Y."/>
        </authorList>
    </citation>
    <scope>NUCLEOTIDE SEQUENCE</scope>
    <source>
        <strain evidence="2">M-15738</strain>
        <tissue evidence="2">Blood</tissue>
    </source>
</reference>
<dbReference type="Pfam" id="PF13975">
    <property type="entry name" value="gag-asp_proteas"/>
    <property type="match status" value="1"/>
</dbReference>
<dbReference type="AlphaFoldDB" id="A0AAV6G7U8"/>
<feature type="region of interest" description="Disordered" evidence="1">
    <location>
        <begin position="67"/>
        <end position="122"/>
    </location>
</feature>
<dbReference type="GO" id="GO:0003676">
    <property type="term" value="F:nucleic acid binding"/>
    <property type="evidence" value="ECO:0007669"/>
    <property type="project" value="InterPro"/>
</dbReference>
<evidence type="ECO:0000256" key="1">
    <source>
        <dbReference type="SAM" id="MobiDB-lite"/>
    </source>
</evidence>
<accession>A0AAV6G7U8</accession>
<dbReference type="GO" id="GO:0008270">
    <property type="term" value="F:zinc ion binding"/>
    <property type="evidence" value="ECO:0007669"/>
    <property type="project" value="InterPro"/>
</dbReference>
<sequence>MANSGLAKGDRLQTRTSYLPVLENDSDSLPVNPDPLDYFFDLQPRTSRIIQLLPLLLGYWGNTHTQTLGTPGTPETPPQPACSPAQHPSLLPSPLLRGCGAPEPRIGNPERFSGPTPTQGVPGELRVQFTLQPRTFATEGARVGYVITHLTGRARLWGTAEFERQTPACATFNLFAEEMLKDPGPSSREGARVHPPAHGVSQLPFCPHLPHRLASRTSLNRWRSASLLTPAERQRRITSNLCLYCGGDGHRVATCPAKGRSSPDVGGIRMSSMNIPPSISRKPLIQVCLHLSDSTHTLAALVDSGAEANIIDTGLARQLGLESHRLSTPVPARALDGHVIGTVTNITAPISMMVSGNHRETIRFHLLSSPGQPLILGYPWLRLHNPHLNWASGTVKEWGNACHLTCLRAASLPSGSVPPSTAPDISNVPECYHGLREVFNKTKATSLPPTPSVRLCH</sequence>
<dbReference type="SUPFAM" id="SSF50630">
    <property type="entry name" value="Acid proteases"/>
    <property type="match status" value="1"/>
</dbReference>
<dbReference type="PANTHER" id="PTHR15503:SF22">
    <property type="entry name" value="TRANSPOSON TY3-I GAG POLYPROTEIN"/>
    <property type="match status" value="1"/>
</dbReference>
<dbReference type="PANTHER" id="PTHR15503">
    <property type="entry name" value="LDOC1 RELATED"/>
    <property type="match status" value="1"/>
</dbReference>
<dbReference type="InterPro" id="IPR021109">
    <property type="entry name" value="Peptidase_aspartic_dom_sf"/>
</dbReference>
<comment type="caution">
    <text evidence="2">The sequence shown here is derived from an EMBL/GenBank/DDBJ whole genome shotgun (WGS) entry which is preliminary data.</text>
</comment>
<evidence type="ECO:0000313" key="3">
    <source>
        <dbReference type="Proteomes" id="UP000823561"/>
    </source>
</evidence>
<name>A0AAV6G7U8_9TELE</name>
<proteinExistence type="predicted"/>
<dbReference type="Gene3D" id="2.40.70.10">
    <property type="entry name" value="Acid Proteases"/>
    <property type="match status" value="1"/>
</dbReference>
<protein>
    <submittedName>
        <fullName evidence="2">Uncharacterized protein</fullName>
    </submittedName>
</protein>
<organism evidence="2 3">
    <name type="scientific">Alosa alosa</name>
    <name type="common">allis shad</name>
    <dbReference type="NCBI Taxonomy" id="278164"/>
    <lineage>
        <taxon>Eukaryota</taxon>
        <taxon>Metazoa</taxon>
        <taxon>Chordata</taxon>
        <taxon>Craniata</taxon>
        <taxon>Vertebrata</taxon>
        <taxon>Euteleostomi</taxon>
        <taxon>Actinopterygii</taxon>
        <taxon>Neopterygii</taxon>
        <taxon>Teleostei</taxon>
        <taxon>Clupei</taxon>
        <taxon>Clupeiformes</taxon>
        <taxon>Clupeoidei</taxon>
        <taxon>Clupeidae</taxon>
        <taxon>Alosa</taxon>
    </lineage>
</organism>
<dbReference type="CDD" id="cd00303">
    <property type="entry name" value="retropepsin_like"/>
    <property type="match status" value="1"/>
</dbReference>
<evidence type="ECO:0000313" key="2">
    <source>
        <dbReference type="EMBL" id="KAG5271174.1"/>
    </source>
</evidence>